<keyword evidence="3" id="KW-0597">Phosphoprotein</keyword>
<proteinExistence type="predicted"/>
<dbReference type="SMART" id="SM00387">
    <property type="entry name" value="HATPase_c"/>
    <property type="match status" value="1"/>
</dbReference>
<dbReference type="SUPFAM" id="SSF55785">
    <property type="entry name" value="PYP-like sensor domain (PAS domain)"/>
    <property type="match status" value="1"/>
</dbReference>
<dbReference type="InterPro" id="IPR036890">
    <property type="entry name" value="HATPase_C_sf"/>
</dbReference>
<comment type="catalytic activity">
    <reaction evidence="1">
        <text>ATP + protein L-histidine = ADP + protein N-phospho-L-histidine.</text>
        <dbReference type="EC" id="2.7.13.3"/>
    </reaction>
</comment>
<keyword evidence="5 8" id="KW-0418">Kinase</keyword>
<evidence type="ECO:0000256" key="2">
    <source>
        <dbReference type="ARBA" id="ARBA00012438"/>
    </source>
</evidence>
<dbReference type="Gene3D" id="1.10.287.130">
    <property type="match status" value="1"/>
</dbReference>
<dbReference type="OrthoDB" id="9795133at2"/>
<dbReference type="InterPro" id="IPR004358">
    <property type="entry name" value="Sig_transdc_His_kin-like_C"/>
</dbReference>
<dbReference type="Proteomes" id="UP000186684">
    <property type="component" value="Unassembled WGS sequence"/>
</dbReference>
<dbReference type="InterPro" id="IPR050736">
    <property type="entry name" value="Sensor_HK_Regulatory"/>
</dbReference>
<evidence type="ECO:0000256" key="4">
    <source>
        <dbReference type="ARBA" id="ARBA00022679"/>
    </source>
</evidence>
<dbReference type="InterPro" id="IPR003594">
    <property type="entry name" value="HATPase_dom"/>
</dbReference>
<dbReference type="GO" id="GO:0000155">
    <property type="term" value="F:phosphorelay sensor kinase activity"/>
    <property type="evidence" value="ECO:0007669"/>
    <property type="project" value="InterPro"/>
</dbReference>
<sequence length="368" mass="39279">MTPDRDAGPAGSAVEDAPCGYLVMDHLGRVVSVNATLSRWLGIPAAELEGGEATAIFGLASAVVFETSLLPLLRLQHEVAGVSLDLKARDGAKVAVMMSADTRGEGEERLTRLVMLKAGARRDFERELLQARADAEVRLSLAQRQGELREQFVAVLGHDLRNPLAAMSSGVRMLSRRPGEAQEAEILRLMQGSIQRMSRLIDNVLDFARNRLGGGIVLDLRSGDLEAAIRQAVDELRAAEPDRAVRLDLSLAHDVPCDVWRIGQLVSNLLGNALAHGDPEEPVSVEATTSAPGALEISVCNRGAPIPLGALEKLFDPFVKLGTEGRKGLGLGLYIASEIAKAHGGLLVVTSGDVIRFTFRMPAPAVEG</sequence>
<dbReference type="InterPro" id="IPR003661">
    <property type="entry name" value="HisK_dim/P_dom"/>
</dbReference>
<dbReference type="RefSeq" id="WP_076449096.1">
    <property type="nucleotide sequence ID" value="NZ_FTOQ01000010.1"/>
</dbReference>
<dbReference type="Gene3D" id="3.30.565.10">
    <property type="entry name" value="Histidine kinase-like ATPase, C-terminal domain"/>
    <property type="match status" value="1"/>
</dbReference>
<dbReference type="Pfam" id="PF02518">
    <property type="entry name" value="HATPase_c"/>
    <property type="match status" value="1"/>
</dbReference>
<feature type="domain" description="Histidine kinase" evidence="7">
    <location>
        <begin position="155"/>
        <end position="365"/>
    </location>
</feature>
<keyword evidence="9" id="KW-1185">Reference proteome</keyword>
<dbReference type="EC" id="2.7.13.3" evidence="2"/>
<dbReference type="PRINTS" id="PR00344">
    <property type="entry name" value="BCTRLSENSOR"/>
</dbReference>
<organism evidence="8 9">
    <name type="scientific">Roseivivax lentus</name>
    <dbReference type="NCBI Taxonomy" id="633194"/>
    <lineage>
        <taxon>Bacteria</taxon>
        <taxon>Pseudomonadati</taxon>
        <taxon>Pseudomonadota</taxon>
        <taxon>Alphaproteobacteria</taxon>
        <taxon>Rhodobacterales</taxon>
        <taxon>Roseobacteraceae</taxon>
        <taxon>Roseivivax</taxon>
    </lineage>
</organism>
<dbReference type="CDD" id="cd00075">
    <property type="entry name" value="HATPase"/>
    <property type="match status" value="1"/>
</dbReference>
<name>A0A1N7NTH2_9RHOB</name>
<evidence type="ECO:0000313" key="8">
    <source>
        <dbReference type="EMBL" id="SIT01519.1"/>
    </source>
</evidence>
<dbReference type="InterPro" id="IPR005467">
    <property type="entry name" value="His_kinase_dom"/>
</dbReference>
<dbReference type="SMART" id="SM00388">
    <property type="entry name" value="HisKA"/>
    <property type="match status" value="1"/>
</dbReference>
<dbReference type="InterPro" id="IPR036097">
    <property type="entry name" value="HisK_dim/P_sf"/>
</dbReference>
<reference evidence="9" key="1">
    <citation type="submission" date="2017-01" db="EMBL/GenBank/DDBJ databases">
        <authorList>
            <person name="Varghese N."/>
            <person name="Submissions S."/>
        </authorList>
    </citation>
    <scope>NUCLEOTIDE SEQUENCE [LARGE SCALE GENOMIC DNA]</scope>
    <source>
        <strain evidence="9">DSM 29430</strain>
    </source>
</reference>
<dbReference type="PANTHER" id="PTHR43711:SF1">
    <property type="entry name" value="HISTIDINE KINASE 1"/>
    <property type="match status" value="1"/>
</dbReference>
<evidence type="ECO:0000256" key="6">
    <source>
        <dbReference type="ARBA" id="ARBA00023012"/>
    </source>
</evidence>
<dbReference type="AlphaFoldDB" id="A0A1N7NTH2"/>
<gene>
    <name evidence="8" type="ORF">SAMN05421759_11036</name>
</gene>
<protein>
    <recommendedName>
        <fullName evidence="2">histidine kinase</fullName>
        <ecNumber evidence="2">2.7.13.3</ecNumber>
    </recommendedName>
</protein>
<dbReference type="SUPFAM" id="SSF47384">
    <property type="entry name" value="Homodimeric domain of signal transducing histidine kinase"/>
    <property type="match status" value="1"/>
</dbReference>
<keyword evidence="6" id="KW-0902">Two-component regulatory system</keyword>
<dbReference type="Gene3D" id="3.30.450.20">
    <property type="entry name" value="PAS domain"/>
    <property type="match status" value="1"/>
</dbReference>
<dbReference type="PANTHER" id="PTHR43711">
    <property type="entry name" value="TWO-COMPONENT HISTIDINE KINASE"/>
    <property type="match status" value="1"/>
</dbReference>
<keyword evidence="4" id="KW-0808">Transferase</keyword>
<evidence type="ECO:0000313" key="9">
    <source>
        <dbReference type="Proteomes" id="UP000186684"/>
    </source>
</evidence>
<dbReference type="CDD" id="cd00082">
    <property type="entry name" value="HisKA"/>
    <property type="match status" value="1"/>
</dbReference>
<evidence type="ECO:0000256" key="5">
    <source>
        <dbReference type="ARBA" id="ARBA00022777"/>
    </source>
</evidence>
<dbReference type="STRING" id="633194.SAMN05421759_11036"/>
<evidence type="ECO:0000256" key="1">
    <source>
        <dbReference type="ARBA" id="ARBA00000085"/>
    </source>
</evidence>
<dbReference type="SUPFAM" id="SSF55874">
    <property type="entry name" value="ATPase domain of HSP90 chaperone/DNA topoisomerase II/histidine kinase"/>
    <property type="match status" value="1"/>
</dbReference>
<dbReference type="InterPro" id="IPR035965">
    <property type="entry name" value="PAS-like_dom_sf"/>
</dbReference>
<dbReference type="PROSITE" id="PS50109">
    <property type="entry name" value="HIS_KIN"/>
    <property type="match status" value="1"/>
</dbReference>
<dbReference type="Pfam" id="PF00512">
    <property type="entry name" value="HisKA"/>
    <property type="match status" value="1"/>
</dbReference>
<accession>A0A1N7NTH2</accession>
<dbReference type="EMBL" id="FTOQ01000010">
    <property type="protein sequence ID" value="SIT01519.1"/>
    <property type="molecule type" value="Genomic_DNA"/>
</dbReference>
<evidence type="ECO:0000259" key="7">
    <source>
        <dbReference type="PROSITE" id="PS50109"/>
    </source>
</evidence>
<evidence type="ECO:0000256" key="3">
    <source>
        <dbReference type="ARBA" id="ARBA00022553"/>
    </source>
</evidence>